<dbReference type="eggNOG" id="COG0671">
    <property type="taxonomic scope" value="Bacteria"/>
</dbReference>
<feature type="transmembrane region" description="Helical" evidence="2">
    <location>
        <begin position="146"/>
        <end position="166"/>
    </location>
</feature>
<dbReference type="PANTHER" id="PTHR14969">
    <property type="entry name" value="SPHINGOSINE-1-PHOSPHATE PHOSPHOHYDROLASE"/>
    <property type="match status" value="1"/>
</dbReference>
<feature type="compositionally biased region" description="Basic and acidic residues" evidence="1">
    <location>
        <begin position="298"/>
        <end position="313"/>
    </location>
</feature>
<accession>B8HCL1</accession>
<evidence type="ECO:0000256" key="1">
    <source>
        <dbReference type="SAM" id="MobiDB-lite"/>
    </source>
</evidence>
<dbReference type="PANTHER" id="PTHR14969:SF13">
    <property type="entry name" value="AT30094P"/>
    <property type="match status" value="1"/>
</dbReference>
<dbReference type="Gene3D" id="1.20.144.10">
    <property type="entry name" value="Phosphatidic acid phosphatase type 2/haloperoxidase"/>
    <property type="match status" value="2"/>
</dbReference>
<dbReference type="SMART" id="SM00014">
    <property type="entry name" value="acidPPc"/>
    <property type="match status" value="1"/>
</dbReference>
<dbReference type="RefSeq" id="WP_015936019.1">
    <property type="nucleotide sequence ID" value="NC_011886.1"/>
</dbReference>
<dbReference type="EMBL" id="CP001341">
    <property type="protein sequence ID" value="ACL38794.1"/>
    <property type="molecule type" value="Genomic_DNA"/>
</dbReference>
<dbReference type="STRING" id="452863.Achl_0799"/>
<keyword evidence="2" id="KW-0472">Membrane</keyword>
<dbReference type="AlphaFoldDB" id="B8HCL1"/>
<feature type="transmembrane region" description="Helical" evidence="2">
    <location>
        <begin position="178"/>
        <end position="198"/>
    </location>
</feature>
<feature type="transmembrane region" description="Helical" evidence="2">
    <location>
        <begin position="78"/>
        <end position="98"/>
    </location>
</feature>
<dbReference type="Pfam" id="PF01569">
    <property type="entry name" value="PAP2"/>
    <property type="match status" value="1"/>
</dbReference>
<gene>
    <name evidence="4" type="ordered locus">Achl_0799</name>
</gene>
<dbReference type="Proteomes" id="UP000002505">
    <property type="component" value="Chromosome"/>
</dbReference>
<dbReference type="KEGG" id="ach:Achl_0799"/>
<dbReference type="SUPFAM" id="SSF48317">
    <property type="entry name" value="Acid phosphatase/Vanadium-dependent haloperoxidase"/>
    <property type="match status" value="1"/>
</dbReference>
<feature type="region of interest" description="Disordered" evidence="1">
    <location>
        <begin position="253"/>
        <end position="313"/>
    </location>
</feature>
<dbReference type="CDD" id="cd03392">
    <property type="entry name" value="PAP2_like_2"/>
    <property type="match status" value="1"/>
</dbReference>
<feature type="compositionally biased region" description="Basic and acidic residues" evidence="1">
    <location>
        <begin position="253"/>
        <end position="291"/>
    </location>
</feature>
<keyword evidence="2" id="KW-0812">Transmembrane</keyword>
<dbReference type="InterPro" id="IPR036938">
    <property type="entry name" value="PAP2/HPO_sf"/>
</dbReference>
<keyword evidence="5" id="KW-1185">Reference proteome</keyword>
<feature type="transmembrane region" description="Helical" evidence="2">
    <location>
        <begin position="204"/>
        <end position="221"/>
    </location>
</feature>
<reference evidence="4" key="1">
    <citation type="submission" date="2009-01" db="EMBL/GenBank/DDBJ databases">
        <title>Complete sequence of chromosome of Arthrobacter chlorophenolicus A6.</title>
        <authorList>
            <consortium name="US DOE Joint Genome Institute"/>
            <person name="Lucas S."/>
            <person name="Copeland A."/>
            <person name="Lapidus A."/>
            <person name="Glavina del Rio T."/>
            <person name="Tice H."/>
            <person name="Bruce D."/>
            <person name="Goodwin L."/>
            <person name="Pitluck S."/>
            <person name="Goltsman E."/>
            <person name="Clum A."/>
            <person name="Larimer F."/>
            <person name="Land M."/>
            <person name="Hauser L."/>
            <person name="Kyrpides N."/>
            <person name="Mikhailova N."/>
            <person name="Jansson J."/>
            <person name="Richardson P."/>
        </authorList>
    </citation>
    <scope>NUCLEOTIDE SEQUENCE [LARGE SCALE GENOMIC DNA]</scope>
    <source>
        <strain evidence="4">A6</strain>
    </source>
</reference>
<evidence type="ECO:0000256" key="2">
    <source>
        <dbReference type="SAM" id="Phobius"/>
    </source>
</evidence>
<feature type="transmembrane region" description="Helical" evidence="2">
    <location>
        <begin position="12"/>
        <end position="35"/>
    </location>
</feature>
<sequence length="313" mass="33307">MSTVRDRVDRWIKPYAALWLTMAVGGTLIVAMALFGAEVYSDVVDDEGLASLDIPALDYSQSLRNPGLDAFVTGFTNIGGGIGMPILATILTAWLTFLSRSWRPLLLVGGAAAVSTAATTLGKRLVGRTRPDHSEAVPPYEDSPSFPSGHTLNTTVVIGVLVYLICLQFQVLSARITAITAGAVFIIAMGLSRVFLGHHWLTDVIAGWTLGLAWVGFVILAHRMFHLIRRREHAGPAPTFEHPVVRDVVADAMHHDGGSHPRGADHTGADHDGGSHPRGADHTGADHDGGTHHAGHGRHPERGTTDSGRDSAG</sequence>
<feature type="transmembrane region" description="Helical" evidence="2">
    <location>
        <begin position="105"/>
        <end position="126"/>
    </location>
</feature>
<evidence type="ECO:0000259" key="3">
    <source>
        <dbReference type="SMART" id="SM00014"/>
    </source>
</evidence>
<dbReference type="InterPro" id="IPR000326">
    <property type="entry name" value="PAP2/HPO"/>
</dbReference>
<evidence type="ECO:0000313" key="4">
    <source>
        <dbReference type="EMBL" id="ACL38794.1"/>
    </source>
</evidence>
<evidence type="ECO:0000313" key="5">
    <source>
        <dbReference type="Proteomes" id="UP000002505"/>
    </source>
</evidence>
<feature type="domain" description="Phosphatidic acid phosphatase type 2/haloperoxidase" evidence="3">
    <location>
        <begin position="105"/>
        <end position="219"/>
    </location>
</feature>
<proteinExistence type="predicted"/>
<name>B8HCL1_PSECP</name>
<protein>
    <submittedName>
        <fullName evidence="4">Phosphoesterase PA-phosphatase related</fullName>
    </submittedName>
</protein>
<keyword evidence="2" id="KW-1133">Transmembrane helix</keyword>
<dbReference type="HOGENOM" id="CLU_072573_3_0_11"/>
<organism evidence="4 5">
    <name type="scientific">Pseudarthrobacter chlorophenolicus (strain ATCC 700700 / DSM 12829 / CIP 107037 / JCM 12360 / KCTC 9906 / NCIMB 13794 / A6)</name>
    <name type="common">Arthrobacter chlorophenolicus</name>
    <dbReference type="NCBI Taxonomy" id="452863"/>
    <lineage>
        <taxon>Bacteria</taxon>
        <taxon>Bacillati</taxon>
        <taxon>Actinomycetota</taxon>
        <taxon>Actinomycetes</taxon>
        <taxon>Micrococcales</taxon>
        <taxon>Micrococcaceae</taxon>
        <taxon>Pseudarthrobacter</taxon>
    </lineage>
</organism>